<dbReference type="Proteomes" id="UP001521222">
    <property type="component" value="Unassembled WGS sequence"/>
</dbReference>
<reference evidence="2 3" key="1">
    <citation type="submission" date="2024-02" db="EMBL/GenBank/DDBJ databases">
        <title>De novo assembly and annotation of 12 fungi associated with fruit tree decline syndrome in Ontario, Canada.</title>
        <authorList>
            <person name="Sulman M."/>
            <person name="Ellouze W."/>
            <person name="Ilyukhin E."/>
        </authorList>
    </citation>
    <scope>NUCLEOTIDE SEQUENCE [LARGE SCALE GENOMIC DNA]</scope>
    <source>
        <strain evidence="2 3">M97-236</strain>
    </source>
</reference>
<organism evidence="2 3">
    <name type="scientific">Nothophoma quercina</name>
    <dbReference type="NCBI Taxonomy" id="749835"/>
    <lineage>
        <taxon>Eukaryota</taxon>
        <taxon>Fungi</taxon>
        <taxon>Dikarya</taxon>
        <taxon>Ascomycota</taxon>
        <taxon>Pezizomycotina</taxon>
        <taxon>Dothideomycetes</taxon>
        <taxon>Pleosporomycetidae</taxon>
        <taxon>Pleosporales</taxon>
        <taxon>Pleosporineae</taxon>
        <taxon>Didymellaceae</taxon>
        <taxon>Nothophoma</taxon>
    </lineage>
</organism>
<evidence type="ECO:0000313" key="2">
    <source>
        <dbReference type="EMBL" id="KAL1599046.1"/>
    </source>
</evidence>
<dbReference type="EMBL" id="JAKIXB020000021">
    <property type="protein sequence ID" value="KAL1599046.1"/>
    <property type="molecule type" value="Genomic_DNA"/>
</dbReference>
<comment type="caution">
    <text evidence="2">The sequence shown here is derived from an EMBL/GenBank/DDBJ whole genome shotgun (WGS) entry which is preliminary data.</text>
</comment>
<evidence type="ECO:0000256" key="1">
    <source>
        <dbReference type="SAM" id="MobiDB-lite"/>
    </source>
</evidence>
<accession>A0ABR3R3P7</accession>
<sequence>MEDLEEPVSEEGKLYTEDAPDQSDLTTTLPETSASLMSTESTNDGERVPSHSNPIGPIGVRPETCVEQVTGEFSKLNDGVQSPAQGSYHIPSDTVSSVLARDENMTDAVMHGPDQYMMDQSDSIKILPEASVLASNESTLFDTFSQGTTAADRKHKTELALFLADNARLRPWCRRLLDEKGGEPFVNTAHDHLEGFHKHLLTEVTSERQEIVVGFLRSSKGRYRMSKEIRESLTQDFVKHLDDGGLDREAKEDEGKIQEEETERKKVLEQLDVGRDKVQAWSPEAPDTEGFTSPEEPLNRIEEVQVDISGDFIEEDASSSASSEGPNLKDNEDLKEFLLNSEAFKALLVATQFALLPRPVQSVLRAVPQDRIWLSRRQNRSWINYAKGAVEDFTQLPWNWWSLNPRMLELQGDEERLFWYCVSLLTSMVVTG</sequence>
<name>A0ABR3R3P7_9PLEO</name>
<feature type="region of interest" description="Disordered" evidence="1">
    <location>
        <begin position="1"/>
        <end position="60"/>
    </location>
</feature>
<keyword evidence="3" id="KW-1185">Reference proteome</keyword>
<evidence type="ECO:0000313" key="3">
    <source>
        <dbReference type="Proteomes" id="UP001521222"/>
    </source>
</evidence>
<feature type="region of interest" description="Disordered" evidence="1">
    <location>
        <begin position="244"/>
        <end position="265"/>
    </location>
</feature>
<protein>
    <submittedName>
        <fullName evidence="2">Uncharacterized protein</fullName>
    </submittedName>
</protein>
<gene>
    <name evidence="2" type="ORF">SLS59_006496</name>
</gene>
<feature type="compositionally biased region" description="Polar residues" evidence="1">
    <location>
        <begin position="23"/>
        <end position="42"/>
    </location>
</feature>
<proteinExistence type="predicted"/>